<feature type="domain" description="PII-uridylyltransferase/Glutamine-synthetase adenylyltransferase" evidence="9">
    <location>
        <begin position="308"/>
        <end position="446"/>
    </location>
</feature>
<keyword evidence="6 7" id="KW-0511">Multifunctional enzyme</keyword>
<dbReference type="SUPFAM" id="SSF81593">
    <property type="entry name" value="Nucleotidyltransferase substrate binding subunit/domain"/>
    <property type="match status" value="2"/>
</dbReference>
<comment type="similarity">
    <text evidence="7">Belongs to the GlnE family.</text>
</comment>
<dbReference type="GO" id="GO:0016874">
    <property type="term" value="F:ligase activity"/>
    <property type="evidence" value="ECO:0007669"/>
    <property type="project" value="UniProtKB-KW"/>
</dbReference>
<dbReference type="NCBIfam" id="NF008292">
    <property type="entry name" value="PRK11072.1"/>
    <property type="match status" value="1"/>
</dbReference>
<keyword evidence="11" id="KW-1185">Reference proteome</keyword>
<evidence type="ECO:0000256" key="1">
    <source>
        <dbReference type="ARBA" id="ARBA00022679"/>
    </source>
</evidence>
<dbReference type="InterPro" id="IPR005190">
    <property type="entry name" value="GlnE_rpt_dom"/>
</dbReference>
<gene>
    <name evidence="7 10" type="primary">glnE</name>
    <name evidence="10" type="ORF">GCM10009123_10130</name>
</gene>
<evidence type="ECO:0000259" key="8">
    <source>
        <dbReference type="Pfam" id="PF03710"/>
    </source>
</evidence>
<comment type="caution">
    <text evidence="10">The sequence shown here is derived from an EMBL/GenBank/DDBJ whole genome shotgun (WGS) entry which is preliminary data.</text>
</comment>
<dbReference type="SUPFAM" id="SSF81301">
    <property type="entry name" value="Nucleotidyltransferase"/>
    <property type="match status" value="2"/>
</dbReference>
<organism evidence="10 11">
    <name type="scientific">Kangiella japonica</name>
    <dbReference type="NCBI Taxonomy" id="647384"/>
    <lineage>
        <taxon>Bacteria</taxon>
        <taxon>Pseudomonadati</taxon>
        <taxon>Pseudomonadota</taxon>
        <taxon>Gammaproteobacteria</taxon>
        <taxon>Kangiellales</taxon>
        <taxon>Kangiellaceae</taxon>
        <taxon>Kangiella</taxon>
    </lineage>
</organism>
<keyword evidence="3 7" id="KW-0547">Nucleotide-binding</keyword>
<evidence type="ECO:0000256" key="2">
    <source>
        <dbReference type="ARBA" id="ARBA00022695"/>
    </source>
</evidence>
<comment type="catalytic activity">
    <reaction evidence="7">
        <text>[glutamine synthetase]-O(4)-(5'-adenylyl)-L-tyrosine + phosphate = [glutamine synthetase]-L-tyrosine + ADP</text>
        <dbReference type="Rhea" id="RHEA:43716"/>
        <dbReference type="Rhea" id="RHEA-COMP:10660"/>
        <dbReference type="Rhea" id="RHEA-COMP:10661"/>
        <dbReference type="ChEBI" id="CHEBI:43474"/>
        <dbReference type="ChEBI" id="CHEBI:46858"/>
        <dbReference type="ChEBI" id="CHEBI:83624"/>
        <dbReference type="ChEBI" id="CHEBI:456216"/>
        <dbReference type="EC" id="2.7.7.89"/>
    </reaction>
</comment>
<evidence type="ECO:0000313" key="10">
    <source>
        <dbReference type="EMBL" id="GAA0204675.1"/>
    </source>
</evidence>
<dbReference type="EMBL" id="BAAAFM010000003">
    <property type="protein sequence ID" value="GAA0204675.1"/>
    <property type="molecule type" value="Genomic_DNA"/>
</dbReference>
<comment type="cofactor">
    <cofactor evidence="7">
        <name>Mg(2+)</name>
        <dbReference type="ChEBI" id="CHEBI:18420"/>
    </cofactor>
</comment>
<dbReference type="InterPro" id="IPR043519">
    <property type="entry name" value="NT_sf"/>
</dbReference>
<name>A0ABP3CH89_9GAMM</name>
<dbReference type="Gene3D" id="1.20.120.1510">
    <property type="match status" value="1"/>
</dbReference>
<keyword evidence="2 7" id="KW-0548">Nucleotidyltransferase</keyword>
<protein>
    <recommendedName>
        <fullName evidence="7">Bifunctional glutamine synthetase adenylyltransferase/adenylyl-removing enzyme</fullName>
    </recommendedName>
    <alternativeName>
        <fullName evidence="7">ATP:glutamine synthetase adenylyltransferase</fullName>
    </alternativeName>
    <alternativeName>
        <fullName evidence="7">ATase</fullName>
    </alternativeName>
    <domain>
        <recommendedName>
            <fullName evidence="7">Glutamine synthetase adenylyl-L-tyrosine phosphorylase</fullName>
            <ecNumber evidence="7">2.7.7.89</ecNumber>
        </recommendedName>
        <alternativeName>
            <fullName evidence="7">Adenylyl removase</fullName>
            <shortName evidence="7">AR</shortName>
            <shortName evidence="7">AT-N</shortName>
        </alternativeName>
    </domain>
    <domain>
        <recommendedName>
            <fullName evidence="7">Glutamine synthetase adenylyl transferase</fullName>
            <ecNumber evidence="7">2.7.7.42</ecNumber>
        </recommendedName>
        <alternativeName>
            <fullName evidence="7">Adenylyl transferase</fullName>
            <shortName evidence="7">AT</shortName>
            <shortName evidence="7">AT-C</shortName>
        </alternativeName>
    </domain>
</protein>
<dbReference type="EC" id="2.7.7.89" evidence="7"/>
<dbReference type="Proteomes" id="UP001501221">
    <property type="component" value="Unassembled WGS sequence"/>
</dbReference>
<dbReference type="GO" id="GO:0016779">
    <property type="term" value="F:nucleotidyltransferase activity"/>
    <property type="evidence" value="ECO:0007669"/>
    <property type="project" value="UniProtKB-KW"/>
</dbReference>
<feature type="domain" description="PII-uridylyltransferase/Glutamine-synthetase adenylyltransferase" evidence="9">
    <location>
        <begin position="846"/>
        <end position="934"/>
    </location>
</feature>
<comment type="function">
    <text evidence="7">Involved in the regulation of glutamine synthetase GlnA, a key enzyme in the process to assimilate ammonia. When cellular nitrogen levels are high, the C-terminal adenylyl transferase (AT) inactivates GlnA by covalent transfer of an adenylyl group from ATP to specific tyrosine residue of GlnA, thus reducing its activity. Conversely, when nitrogen levels are low, the N-terminal adenylyl removase (AR) activates GlnA by removing the adenylyl group by phosphorolysis, increasing its activity. The regulatory region of GlnE binds the signal transduction protein PII (GlnB) which indicates the nitrogen status of the cell.</text>
</comment>
<dbReference type="Gene3D" id="1.20.120.330">
    <property type="entry name" value="Nucleotidyltransferases domain 2"/>
    <property type="match status" value="2"/>
</dbReference>
<reference evidence="11" key="1">
    <citation type="journal article" date="2019" name="Int. J. Syst. Evol. Microbiol.">
        <title>The Global Catalogue of Microorganisms (GCM) 10K type strain sequencing project: providing services to taxonomists for standard genome sequencing and annotation.</title>
        <authorList>
            <consortium name="The Broad Institute Genomics Platform"/>
            <consortium name="The Broad Institute Genome Sequencing Center for Infectious Disease"/>
            <person name="Wu L."/>
            <person name="Ma J."/>
        </authorList>
    </citation>
    <scope>NUCLEOTIDE SEQUENCE [LARGE SCALE GENOMIC DNA]</scope>
    <source>
        <strain evidence="11">JCM 16211</strain>
    </source>
</reference>
<accession>A0ABP3CH89</accession>
<keyword evidence="1 7" id="KW-0808">Transferase</keyword>
<dbReference type="EC" id="2.7.7.42" evidence="7"/>
<sequence>MATQNSMRTDFTLPEALQDLARRRYSEWCRELEQSDSYSNEELEAVAKLVLASSDYVYRWAIKKPQWLLDALNGQSIEEGLNDLSGKFDASLTEFDIKQKLRLERHYWSLLIAVEDICQRQDIKAITFFQSTLADILILAAYRWAEHHCHQKYGVPMCAKGDKQQLLILAMGKLGGRELNFSSDIDLIFTFPEDGETDREPKAIENQKFFTRLGQKLISLLGDITPDGFVYRVDMRLRPYGQSGALVTNYNALQDYYVEQGREWERFAMIKARVLGGNDTQASDLEDIIRPFSYRRYIDFSVLESIRQLKQKIASELLRKDSAGNIKLGEGGIRELEFIVQSLQLIGGGRHPVLQTKNWWHSLQTLEAQNFIPTEEIEPLQKAYEFLRKLENALQIRNEEQTQQLPIDSLEQWQIVGMMGVSSWRALTDTLKAHQNYVDTFFKGLFHDPHEEGKLDQDYEQVKRWIEGRLEESNQQALQNKLPLTLAMIELLQQFRAEFSERKIGSRGLNRLDQLLPHLLLEACRQPEPETTLQRCVELLQGIGRRTAYFEMLAENLPVLEFLVQLVGRSRWLAKQVSIYPSLLDELLFPSNFGKQLSKSDLANQLRQSLIRVEVEDLEGQLVALGGFKQSSQFKIAAGDLTERFDISAVSQQLTDLAEVIVEYLLQYAWRETVAKYGAPPNCNETLASGFLVLGYGKLGGDELGYGSDLDLVFLYQGDPQSETSGRDHSGEKSLELHQFYTRVAQRLVHYLGTRTQQGIMYEVDTRLRPSGRAGMLVSHIEAFKKYQHNEAWTWEHQALVRARPIAGDKPLTGEYMDLRAQILAKPESSQTQNSELAEDVVSMRQKMRANLDKTDSKLWDIKQGNGGLVDIEFLVQYWALKHSQQIMDTNPKTQLPFNNVDWLQLLAKHGFISQDVRDQLIDNYRTFRDIANRNVLQSQPQLIAESELRFEREQVLELWSSTFKNAKVQ</sequence>
<evidence type="ECO:0000256" key="6">
    <source>
        <dbReference type="ARBA" id="ARBA00023268"/>
    </source>
</evidence>
<feature type="region of interest" description="Adenylyl removase" evidence="7">
    <location>
        <begin position="1"/>
        <end position="450"/>
    </location>
</feature>
<evidence type="ECO:0000259" key="9">
    <source>
        <dbReference type="Pfam" id="PF08335"/>
    </source>
</evidence>
<feature type="domain" description="Glutamate-ammonia ligase adenylyltransferase repeated" evidence="8">
    <location>
        <begin position="50"/>
        <end position="280"/>
    </location>
</feature>
<evidence type="ECO:0000256" key="4">
    <source>
        <dbReference type="ARBA" id="ARBA00022840"/>
    </source>
</evidence>
<evidence type="ECO:0000256" key="7">
    <source>
        <dbReference type="HAMAP-Rule" id="MF_00802"/>
    </source>
</evidence>
<dbReference type="Pfam" id="PF03710">
    <property type="entry name" value="GlnE"/>
    <property type="match status" value="2"/>
</dbReference>
<keyword evidence="10" id="KW-0436">Ligase</keyword>
<evidence type="ECO:0000256" key="3">
    <source>
        <dbReference type="ARBA" id="ARBA00022741"/>
    </source>
</evidence>
<dbReference type="HAMAP" id="MF_00802">
    <property type="entry name" value="GlnE"/>
    <property type="match status" value="1"/>
</dbReference>
<dbReference type="CDD" id="cd05401">
    <property type="entry name" value="NT_GlnE_GlnD_like"/>
    <property type="match status" value="2"/>
</dbReference>
<keyword evidence="5 7" id="KW-0460">Magnesium</keyword>
<feature type="domain" description="Glutamate-ammonia ligase adenylyltransferase repeated" evidence="8">
    <location>
        <begin position="562"/>
        <end position="813"/>
    </location>
</feature>
<dbReference type="InterPro" id="IPR013546">
    <property type="entry name" value="PII_UdlTrfase/GS_AdlTrfase"/>
</dbReference>
<proteinExistence type="inferred from homology"/>
<feature type="region of interest" description="Adenylyl transferase" evidence="7">
    <location>
        <begin position="463"/>
        <end position="970"/>
    </location>
</feature>
<keyword evidence="4 7" id="KW-0067">ATP-binding</keyword>
<dbReference type="PANTHER" id="PTHR30621:SF0">
    <property type="entry name" value="BIFUNCTIONAL GLUTAMINE SYNTHETASE ADENYLYLTRANSFERASE_ADENYLYL-REMOVING ENZYME"/>
    <property type="match status" value="1"/>
</dbReference>
<dbReference type="InterPro" id="IPR023057">
    <property type="entry name" value="GlnE"/>
</dbReference>
<dbReference type="Pfam" id="PF08335">
    <property type="entry name" value="GlnD_UR_UTase"/>
    <property type="match status" value="2"/>
</dbReference>
<comment type="catalytic activity">
    <reaction evidence="7">
        <text>[glutamine synthetase]-L-tyrosine + ATP = [glutamine synthetase]-O(4)-(5'-adenylyl)-L-tyrosine + diphosphate</text>
        <dbReference type="Rhea" id="RHEA:18589"/>
        <dbReference type="Rhea" id="RHEA-COMP:10660"/>
        <dbReference type="Rhea" id="RHEA-COMP:10661"/>
        <dbReference type="ChEBI" id="CHEBI:30616"/>
        <dbReference type="ChEBI" id="CHEBI:33019"/>
        <dbReference type="ChEBI" id="CHEBI:46858"/>
        <dbReference type="ChEBI" id="CHEBI:83624"/>
        <dbReference type="EC" id="2.7.7.42"/>
    </reaction>
</comment>
<evidence type="ECO:0000313" key="11">
    <source>
        <dbReference type="Proteomes" id="UP001501221"/>
    </source>
</evidence>
<dbReference type="Gene3D" id="3.30.460.10">
    <property type="entry name" value="Beta Polymerase, domain 2"/>
    <property type="match status" value="2"/>
</dbReference>
<dbReference type="PANTHER" id="PTHR30621">
    <property type="entry name" value="GLUTAMINE SYNTHETASE ADENYLYLTRANSFERASE"/>
    <property type="match status" value="1"/>
</dbReference>
<evidence type="ECO:0000256" key="5">
    <source>
        <dbReference type="ARBA" id="ARBA00022842"/>
    </source>
</evidence>